<dbReference type="InterPro" id="IPR002083">
    <property type="entry name" value="MATH/TRAF_dom"/>
</dbReference>
<feature type="region of interest" description="Disordered" evidence="1">
    <location>
        <begin position="596"/>
        <end position="624"/>
    </location>
</feature>
<feature type="compositionally biased region" description="Pro residues" evidence="1">
    <location>
        <begin position="341"/>
        <end position="350"/>
    </location>
</feature>
<gene>
    <name evidence="4" type="ORF">BOVATA_012380</name>
</gene>
<feature type="region of interest" description="Disordered" evidence="1">
    <location>
        <begin position="519"/>
        <end position="571"/>
    </location>
</feature>
<dbReference type="Pfam" id="PF22486">
    <property type="entry name" value="MATH_2"/>
    <property type="match status" value="1"/>
</dbReference>
<feature type="region of interest" description="Disordered" evidence="1">
    <location>
        <begin position="2197"/>
        <end position="2299"/>
    </location>
</feature>
<feature type="compositionally biased region" description="Low complexity" evidence="1">
    <location>
        <begin position="2214"/>
        <end position="2233"/>
    </location>
</feature>
<sequence length="2890" mass="322468">MEQAQKVAIPGDRDGAQGNGRLPASERRSDEYAPEATPQDGGDHDLYYHDDPQCPCYVCTNGVMDAKSSMANDDTSTGVEFAVRSFWRVAKTQNDVESPMEGHCRGFHYKLLLHPRGTAGTDSEASHLSVFVEASVQDWYPQYWVFPNVRFELTVVNFKDPKQSVTSWAHWSFSSDATSRGWQKMISHTRLTRASGFMDEDGTVLVRGKAEPPYPMLWSNSPLYHPQMMWEYIPNRAHREISADLHSDKHTGGKYKRSASLPETVPCHPACTYELHAPACKNAAPVLPHGDPPYAISEKEREREWKAFMDAQKVHRLYSKAKQKIADAPPAQPANTQGQAPAPPVPPLPLPMQSDQGEFAEDASGNDESDGYTEVNAEDTLMHLQPDEYPGVSSHTILKFLDSVIPALQPTLDADLLALMTHILYHIREFRKHIFMWNPPDPVPEGSKGGNGIIVALQKTFAYMELYPLAAACKTYKLAGIETQHLSKYYLYELLPKLPNVKKGYGLIDYSDGAGTANANNSEKSTNSSFESSSQQNQYAGRGRGQKTGPWNRMHIPTPFPQPSEAQGYNAGEADFKHPNCCYFDGGRYEWELKHRTPSKDENSGDSVTEVQREGADSRPSNIFGTSDVYKPNYKLLPGTLSFSIGNRADVFDKILPPPPNIKLLLKAMHMSDLQVLETQDQLINIHTELFSMIMRDLAATRHAVIEKKLVERKQARVAAAAKSNVDPNSVYLGPIYLREYVALEVTCKSLFSGTSLLSGIFNHGDPNEIPNVYIRCKHSHSLQKALENTTKTMAKFPEVLFFYLHPAKNAKKGELFDIPLRLDCSSLRSRPSYRDDTADTGGASQGQKGSGHGDNTCDSGVSSGAVDYCGYSDEEDDDDEEDEDEEDQDELGSEGFGNFDGDGKKTKHPAHIKWYSLYALILREGDIRSDGTGNNGGNFHSLLLRPEEDGPWYRIAEGRVEKLSTKMEFTEWKCHRDFFCAAAVYIAEDYIDMMQVGEVDVNGNLKTWNPKLYYETLQQLGVTESDIANPAIRPMSEWMSEHPTPRPYYNEGDSELMTPRGSATPAYLSPRSARDDAVTARGSLSEPALTASEAGDVLPAPAQVQSRKDDFVDIKALLGDEAEDLDLTNIDIIYNRKVGQRHPKLGSCCESHGYSSSALNNLNDKEYATKMMQPSSAKEICRRINRAETIRPFIRWLFNASKENTTVLNGVKLPADGKMLVKFLQQRERYFEEEFCHLICEILLKEIGEHMALNAVYRWETDKSWCGCECKRCGENCPAMLLTENGRFAGEELKALLTEPSTILFRNIQILRCHLEYFCKDCRNLSMQLKDEQRVADIREFKATSERSALFLIECIWDACVRYTHDCRTVLYLKAISDNPSASMAELGLNKVSTLVKPSAIPAAKQTNSLNSSVDQCRDLFVFDGTLSQNAELLEGVLIDYYDTKYDLTPAEELRIMRYFAAKYQLPPVSQMRKFLRQNHVLVFCYIRPHELLRAYLEVKNPGINVKEEIEAMLPSIIWNDAAFEQRVTISSLTDEEKAAYGIDSDNVDIVNGVGHNLCDIYEQLIAKMLLHMQDAERGMSTKVLDYIYTCGDVAKVVGAIEAECRKTITNSNLVVRSKSLEDICKCTGIAGGCKISPVMGGTTYFPDFGVSRGPFALDFVEIQNNEPWPSGLRSECASFTEEVSDMTAKPADAKRKQKAKERKKTVDSAACIIPPLDQALRDVNISQRTAHAADPKLFPDLTEVIKYPNGAHCLGNTGALAKLRRWGEYNSLLFHQTLGYDFNVAGGFASMLKVENHGSKATPHPLLEDRKFNEAQSLRIKHAFEIGIVTTHDLSGCEGFASEEKLVPTKRLLVYHEYVNSQTGKKAPVKVEHLYWGLRRLLQQQVPADMDSVFVQASKGKKGKGSTKCVCGGRCDSDEYECTANMRWKPLPRDCFVLYALRPDNNNPIRRGRRRFTFMNPESELSQYVEGTKKQVNPKTPDLVVLIVGAPLSLCSTPTTPFPLTDDTDYPLLLFKWMCTESVDLICYGAVVCDAKKQLQHYIFDWLLPLVRESGTLPKLGPNEKEDIERYQILEECSVRTVQNVRRWSCAIRKINKRTGDIIIAQLKRLTDSPATLKLRETTAFLHTVRELEELQTLEFLPPAERIDEIIEISKGKVESIEPLPQVVDDTQKLGKKKKKKKVTKSAIPSNKKSTFSKSIVPVESDSEESVAEQSQQQDAAPPTEETLTPEPDAKKTADVAVPITEPETGAPAKEDEEEEDDEDEDEEEEDEEAEEVDTAPAAVVEEVNDEPDAEEAAEEVDIAPLVDDALAAVVSSRTVVDRSAIEKRGLPSGRMQDFLQKVDMPNLLSNDSEMVTQMCSYIQKVIEGELALVVPPISSPSRDQIIITVNSKVRTCIDILLCLIRCMNKNGWLISSFRTMVNAIYEKAPLSAAAIACYALSAMGNICIVENMKSKAAIEFVRDLAKKMADQCVEHSSSIFDSTDAKCTVTSMLMCLYIYSAVNENIAKICDQNSSLIFLMNVVREKLSVVPESDEEERSSTITFRMDALERFLGGPGYSAVANASLADQVNKSPGLMAAFKSVQPPFANEELLMAFERITFQEQKIWWHTREALMSNIKALLDQGVVSFVVVIGDAEARRSRHVDDALPLEMSLAEFKCLQQCCSRYPNELGIAIDVGFVHAGPLNAISTHHYHPTGDAAAVVDAVAALSQLVKSRSRRRTVANVALDEGDQTSVFANLDDMRLWGNQTALVIMSVRLSGTLDSVSTEDVEAILQHYYARTVKTIPPPPRLPPQQPQMDLGVLDRLPDGDEELHRLAAVDQPVVVREREVHNGADRHGVVAHHAALDYRVHAQDGGLRRVDDRRAEDAAVHATVGNRECTAGHVGHR</sequence>
<accession>A0A2H6K9T5</accession>
<evidence type="ECO:0000259" key="2">
    <source>
        <dbReference type="PROSITE" id="PS50144"/>
    </source>
</evidence>
<proteinExistence type="predicted"/>
<feature type="compositionally biased region" description="Acidic residues" evidence="1">
    <location>
        <begin position="2289"/>
        <end position="2299"/>
    </location>
</feature>
<dbReference type="RefSeq" id="XP_028865988.1">
    <property type="nucleotide sequence ID" value="XM_029010155.1"/>
</dbReference>
<feature type="compositionally biased region" description="Acidic residues" evidence="1">
    <location>
        <begin position="873"/>
        <end position="893"/>
    </location>
</feature>
<evidence type="ECO:0000256" key="1">
    <source>
        <dbReference type="SAM" id="MobiDB-lite"/>
    </source>
</evidence>
<dbReference type="PROSITE" id="PS50144">
    <property type="entry name" value="MATH"/>
    <property type="match status" value="1"/>
</dbReference>
<feature type="domain" description="4Fe-4S ferredoxin-type" evidence="3">
    <location>
        <begin position="1258"/>
        <end position="1288"/>
    </location>
</feature>
<feature type="compositionally biased region" description="Acidic residues" evidence="1">
    <location>
        <begin position="358"/>
        <end position="371"/>
    </location>
</feature>
<dbReference type="SUPFAM" id="SSF49599">
    <property type="entry name" value="TRAF domain-like"/>
    <property type="match status" value="1"/>
</dbReference>
<comment type="caution">
    <text evidence="4">The sequence shown here is derived from an EMBL/GenBank/DDBJ whole genome shotgun (WGS) entry which is preliminary data.</text>
</comment>
<dbReference type="PROSITE" id="PS51379">
    <property type="entry name" value="4FE4S_FER_2"/>
    <property type="match status" value="1"/>
</dbReference>
<keyword evidence="5" id="KW-1185">Reference proteome</keyword>
<protein>
    <submittedName>
        <fullName evidence="4">RNA pseudouridine synthase superfamily protein</fullName>
    </submittedName>
</protein>
<dbReference type="Proteomes" id="UP000236319">
    <property type="component" value="Unassembled WGS sequence"/>
</dbReference>
<dbReference type="VEuPathDB" id="PiroplasmaDB:BOVATA_012380"/>
<feature type="compositionally biased region" description="Acidic residues" evidence="1">
    <location>
        <begin position="2257"/>
        <end position="2280"/>
    </location>
</feature>
<evidence type="ECO:0000313" key="4">
    <source>
        <dbReference type="EMBL" id="GBE59745.1"/>
    </source>
</evidence>
<dbReference type="Gene3D" id="2.60.210.10">
    <property type="entry name" value="Apoptosis, Tumor Necrosis Factor Receptor Associated Protein 2, Chain A"/>
    <property type="match status" value="1"/>
</dbReference>
<evidence type="ECO:0000259" key="3">
    <source>
        <dbReference type="PROSITE" id="PS51379"/>
    </source>
</evidence>
<feature type="region of interest" description="Disordered" evidence="1">
    <location>
        <begin position="832"/>
        <end position="908"/>
    </location>
</feature>
<name>A0A2H6K9T5_9APIC</name>
<evidence type="ECO:0000313" key="5">
    <source>
        <dbReference type="Proteomes" id="UP000236319"/>
    </source>
</evidence>
<feature type="domain" description="MATH" evidence="2">
    <location>
        <begin position="76"/>
        <end position="209"/>
    </location>
</feature>
<organism evidence="4 5">
    <name type="scientific">Babesia ovata</name>
    <dbReference type="NCBI Taxonomy" id="189622"/>
    <lineage>
        <taxon>Eukaryota</taxon>
        <taxon>Sar</taxon>
        <taxon>Alveolata</taxon>
        <taxon>Apicomplexa</taxon>
        <taxon>Aconoidasida</taxon>
        <taxon>Piroplasmida</taxon>
        <taxon>Babesiidae</taxon>
        <taxon>Babesia</taxon>
    </lineage>
</organism>
<dbReference type="GeneID" id="39873515"/>
<feature type="region of interest" description="Disordered" evidence="1">
    <location>
        <begin position="1"/>
        <end position="44"/>
    </location>
</feature>
<reference evidence="4 5" key="1">
    <citation type="journal article" date="2017" name="BMC Genomics">
        <title>Whole-genome assembly of Babesia ovata and comparative genomics between closely related pathogens.</title>
        <authorList>
            <person name="Yamagishi J."/>
            <person name="Asada M."/>
            <person name="Hakimi H."/>
            <person name="Tanaka T.Q."/>
            <person name="Sugimoto C."/>
            <person name="Kawazu S."/>
        </authorList>
    </citation>
    <scope>NUCLEOTIDE SEQUENCE [LARGE SCALE GENOMIC DNA]</scope>
    <source>
        <strain evidence="4 5">Miyake</strain>
    </source>
</reference>
<dbReference type="InterPro" id="IPR017896">
    <property type="entry name" value="4Fe4S_Fe-S-bd"/>
</dbReference>
<dbReference type="OrthoDB" id="428753at2759"/>
<dbReference type="InterPro" id="IPR008974">
    <property type="entry name" value="TRAF-like"/>
</dbReference>
<feature type="compositionally biased region" description="Low complexity" evidence="1">
    <location>
        <begin position="520"/>
        <end position="538"/>
    </location>
</feature>
<dbReference type="CDD" id="cd00121">
    <property type="entry name" value="MATH"/>
    <property type="match status" value="1"/>
</dbReference>
<dbReference type="EMBL" id="BDSA01000001">
    <property type="protein sequence ID" value="GBE59745.1"/>
    <property type="molecule type" value="Genomic_DNA"/>
</dbReference>
<feature type="region of interest" description="Disordered" evidence="1">
    <location>
        <begin position="323"/>
        <end position="372"/>
    </location>
</feature>